<proteinExistence type="predicted"/>
<evidence type="ECO:0000313" key="1">
    <source>
        <dbReference type="EMBL" id="GEO10757.1"/>
    </source>
</evidence>
<protein>
    <submittedName>
        <fullName evidence="1">Uncharacterized protein</fullName>
    </submittedName>
</protein>
<dbReference type="RefSeq" id="WP_147204876.1">
    <property type="nucleotide sequence ID" value="NZ_BJYT01000013.1"/>
</dbReference>
<dbReference type="OrthoDB" id="1377129at2"/>
<dbReference type="Proteomes" id="UP000321513">
    <property type="component" value="Unassembled WGS sequence"/>
</dbReference>
<dbReference type="AlphaFoldDB" id="A0A512BFZ5"/>
<sequence length="209" mass="23640">MTKTLTLLVALITTLNIFGQNFEGKIVYQNSFKSKLANVTDQQWNTMLGTQQQYFIKDGNYKSITNGTLSLWQLYINEDNKLYNKLSTSEAVLWNDGAVNSDEVLKAELHQGVTEILGYKCDELVLTCKSGTQTYYFTSKLGVNRGLYEKHKYGNWAEYTSRAKGLPLRAVVDNGQFTMESLAVEVKPMVLEKSVFTLPANTKTQKSPY</sequence>
<organism evidence="1 2">
    <name type="scientific">Segetibacter aerophilus</name>
    <dbReference type="NCBI Taxonomy" id="670293"/>
    <lineage>
        <taxon>Bacteria</taxon>
        <taxon>Pseudomonadati</taxon>
        <taxon>Bacteroidota</taxon>
        <taxon>Chitinophagia</taxon>
        <taxon>Chitinophagales</taxon>
        <taxon>Chitinophagaceae</taxon>
        <taxon>Segetibacter</taxon>
    </lineage>
</organism>
<name>A0A512BFZ5_9BACT</name>
<evidence type="ECO:0000313" key="2">
    <source>
        <dbReference type="Proteomes" id="UP000321513"/>
    </source>
</evidence>
<reference evidence="1 2" key="1">
    <citation type="submission" date="2019-07" db="EMBL/GenBank/DDBJ databases">
        <title>Whole genome shotgun sequence of Segetibacter aerophilus NBRC 106135.</title>
        <authorList>
            <person name="Hosoyama A."/>
            <person name="Uohara A."/>
            <person name="Ohji S."/>
            <person name="Ichikawa N."/>
        </authorList>
    </citation>
    <scope>NUCLEOTIDE SEQUENCE [LARGE SCALE GENOMIC DNA]</scope>
    <source>
        <strain evidence="1 2">NBRC 106135</strain>
    </source>
</reference>
<accession>A0A512BFZ5</accession>
<dbReference type="EMBL" id="BJYT01000013">
    <property type="protein sequence ID" value="GEO10757.1"/>
    <property type="molecule type" value="Genomic_DNA"/>
</dbReference>
<keyword evidence="2" id="KW-1185">Reference proteome</keyword>
<comment type="caution">
    <text evidence="1">The sequence shown here is derived from an EMBL/GenBank/DDBJ whole genome shotgun (WGS) entry which is preliminary data.</text>
</comment>
<gene>
    <name evidence="1" type="ORF">SAE01_32530</name>
</gene>